<dbReference type="InterPro" id="IPR012997">
    <property type="entry name" value="RplA"/>
</dbReference>
<feature type="signal peptide" evidence="3">
    <location>
        <begin position="1"/>
        <end position="28"/>
    </location>
</feature>
<protein>
    <recommendedName>
        <fullName evidence="3">Probable endolytic peptidoglycan transglycosylase RlpA</fullName>
        <ecNumber evidence="3">4.2.2.-</ecNumber>
    </recommendedName>
</protein>
<dbReference type="SUPFAM" id="SSF50685">
    <property type="entry name" value="Barwin-like endoglucanases"/>
    <property type="match status" value="1"/>
</dbReference>
<accession>A0A553JWD2</accession>
<reference evidence="6 7" key="1">
    <citation type="submission" date="2019-07" db="EMBL/GenBank/DDBJ databases">
        <authorList>
            <person name="Zhou L.-Y."/>
        </authorList>
    </citation>
    <scope>NUCLEOTIDE SEQUENCE [LARGE SCALE GENOMIC DNA]</scope>
    <source>
        <strain evidence="6 7">YIM 101269</strain>
    </source>
</reference>
<evidence type="ECO:0000313" key="7">
    <source>
        <dbReference type="Proteomes" id="UP000317638"/>
    </source>
</evidence>
<comment type="caution">
    <text evidence="6">The sequence shown here is derived from an EMBL/GenBank/DDBJ whole genome shotgun (WGS) entry which is preliminary data.</text>
</comment>
<dbReference type="GO" id="GO:0000270">
    <property type="term" value="P:peptidoglycan metabolic process"/>
    <property type="evidence" value="ECO:0007669"/>
    <property type="project" value="UniProtKB-UniRule"/>
</dbReference>
<dbReference type="PANTHER" id="PTHR34183:SF8">
    <property type="entry name" value="ENDOLYTIC PEPTIDOGLYCAN TRANSGLYCOSYLASE RLPA-RELATED"/>
    <property type="match status" value="1"/>
</dbReference>
<keyword evidence="3" id="KW-0732">Signal</keyword>
<comment type="function">
    <text evidence="3">Lytic transglycosylase with a strong preference for naked glycan strands that lack stem peptides.</text>
</comment>
<sequence length="284" mass="30606" precursor="true">MLKRSLHILLLVIVGATLGIVSPSLANADVYTEPGDHVENGRYWNTDCEMYSSNVVRCETVIWATTVVEHGGKYYNHDAWTFNNMTYLPAPSSVWQSNPLARSGSWTADDGRAWRTECNTDNTGGNACRSYVSASVLTTSGPATKWVFNNMVNFSTSTIAPQTTIPEVRPDIDGMPVDTAFVPPANPNPVNSCPASYYGPGFHGNRTASGERFNQYAMTAAHRTLPFGTRVNVTNPATGKSVLVTINDRGPYSGSRCLDLSLGAMQAVGGISSGVITAQWQVVS</sequence>
<feature type="chain" id="PRO_5022274206" description="Probable endolytic peptidoglycan transglycosylase RlpA" evidence="3">
    <location>
        <begin position="29"/>
        <end position="284"/>
    </location>
</feature>
<dbReference type="InterPro" id="IPR036908">
    <property type="entry name" value="RlpA-like_sf"/>
</dbReference>
<dbReference type="EC" id="4.2.2.-" evidence="3"/>
<dbReference type="AlphaFoldDB" id="A0A553JWD2"/>
<dbReference type="CDD" id="cd22268">
    <property type="entry name" value="DPBB_RlpA-like"/>
    <property type="match status" value="1"/>
</dbReference>
<name>A0A553JWD2_9ACTN</name>
<evidence type="ECO:0000256" key="1">
    <source>
        <dbReference type="ARBA" id="ARBA00023239"/>
    </source>
</evidence>
<dbReference type="OrthoDB" id="9779128at2"/>
<dbReference type="PANTHER" id="PTHR34183">
    <property type="entry name" value="ENDOLYTIC PEPTIDOGLYCAN TRANSGLYCOSYLASE RLPA"/>
    <property type="match status" value="1"/>
</dbReference>
<dbReference type="RefSeq" id="WP_143939358.1">
    <property type="nucleotide sequence ID" value="NZ_VKKG01000007.1"/>
</dbReference>
<dbReference type="Gene3D" id="2.40.40.10">
    <property type="entry name" value="RlpA-like domain"/>
    <property type="match status" value="1"/>
</dbReference>
<evidence type="ECO:0000313" key="6">
    <source>
        <dbReference type="EMBL" id="TRY16744.1"/>
    </source>
</evidence>
<evidence type="ECO:0000256" key="3">
    <source>
        <dbReference type="HAMAP-Rule" id="MF_02071"/>
    </source>
</evidence>
<keyword evidence="1 3" id="KW-0456">Lyase</keyword>
<feature type="domain" description="RlpA-like protein double-psi beta-barrel" evidence="5">
    <location>
        <begin position="195"/>
        <end position="277"/>
    </location>
</feature>
<dbReference type="NCBIfam" id="TIGR00413">
    <property type="entry name" value="rlpA"/>
    <property type="match status" value="1"/>
</dbReference>
<proteinExistence type="inferred from homology"/>
<keyword evidence="2 3" id="KW-0961">Cell wall biogenesis/degradation</keyword>
<dbReference type="InterPro" id="IPR009009">
    <property type="entry name" value="RlpA-like_DPBB"/>
</dbReference>
<dbReference type="HAMAP" id="MF_02071">
    <property type="entry name" value="RlpA"/>
    <property type="match status" value="1"/>
</dbReference>
<evidence type="ECO:0000256" key="2">
    <source>
        <dbReference type="ARBA" id="ARBA00023316"/>
    </source>
</evidence>
<dbReference type="InterPro" id="IPR034718">
    <property type="entry name" value="RlpA"/>
</dbReference>
<evidence type="ECO:0000259" key="5">
    <source>
        <dbReference type="Pfam" id="PF03330"/>
    </source>
</evidence>
<comment type="similarity">
    <text evidence="3 4">Belongs to the RlpA family.</text>
</comment>
<dbReference type="GO" id="GO:0008932">
    <property type="term" value="F:lytic endotransglycosylase activity"/>
    <property type="evidence" value="ECO:0007669"/>
    <property type="project" value="UniProtKB-UniRule"/>
</dbReference>
<evidence type="ECO:0000256" key="4">
    <source>
        <dbReference type="RuleBase" id="RU003495"/>
    </source>
</evidence>
<dbReference type="GO" id="GO:0071555">
    <property type="term" value="P:cell wall organization"/>
    <property type="evidence" value="ECO:0007669"/>
    <property type="project" value="UniProtKB-KW"/>
</dbReference>
<dbReference type="Pfam" id="PF03330">
    <property type="entry name" value="DPBB_1"/>
    <property type="match status" value="1"/>
</dbReference>
<dbReference type="EMBL" id="VKKG01000007">
    <property type="protein sequence ID" value="TRY16744.1"/>
    <property type="molecule type" value="Genomic_DNA"/>
</dbReference>
<organism evidence="6 7">
    <name type="scientific">Tessaracoccus rhinocerotis</name>
    <dbReference type="NCBI Taxonomy" id="1689449"/>
    <lineage>
        <taxon>Bacteria</taxon>
        <taxon>Bacillati</taxon>
        <taxon>Actinomycetota</taxon>
        <taxon>Actinomycetes</taxon>
        <taxon>Propionibacteriales</taxon>
        <taxon>Propionibacteriaceae</taxon>
        <taxon>Tessaracoccus</taxon>
    </lineage>
</organism>
<keyword evidence="7" id="KW-1185">Reference proteome</keyword>
<dbReference type="Proteomes" id="UP000317638">
    <property type="component" value="Unassembled WGS sequence"/>
</dbReference>
<gene>
    <name evidence="3" type="primary">rlpA</name>
    <name evidence="6" type="ORF">FOJ82_15270</name>
</gene>